<name>A0A382VVW7_9ZZZZ</name>
<reference evidence="1" key="1">
    <citation type="submission" date="2018-05" db="EMBL/GenBank/DDBJ databases">
        <authorList>
            <person name="Lanie J.A."/>
            <person name="Ng W.-L."/>
            <person name="Kazmierczak K.M."/>
            <person name="Andrzejewski T.M."/>
            <person name="Davidsen T.M."/>
            <person name="Wayne K.J."/>
            <person name="Tettelin H."/>
            <person name="Glass J.I."/>
            <person name="Rusch D."/>
            <person name="Podicherti R."/>
            <person name="Tsui H.-C.T."/>
            <person name="Winkler M.E."/>
        </authorList>
    </citation>
    <scope>NUCLEOTIDE SEQUENCE</scope>
</reference>
<protein>
    <submittedName>
        <fullName evidence="1">Uncharacterized protein</fullName>
    </submittedName>
</protein>
<gene>
    <name evidence="1" type="ORF">METZ01_LOCUS403009</name>
</gene>
<feature type="non-terminal residue" evidence="1">
    <location>
        <position position="1"/>
    </location>
</feature>
<dbReference type="AlphaFoldDB" id="A0A382VVW7"/>
<organism evidence="1">
    <name type="scientific">marine metagenome</name>
    <dbReference type="NCBI Taxonomy" id="408172"/>
    <lineage>
        <taxon>unclassified sequences</taxon>
        <taxon>metagenomes</taxon>
        <taxon>ecological metagenomes</taxon>
    </lineage>
</organism>
<dbReference type="EMBL" id="UINC01154720">
    <property type="protein sequence ID" value="SVD50155.1"/>
    <property type="molecule type" value="Genomic_DNA"/>
</dbReference>
<accession>A0A382VVW7</accession>
<sequence length="25" mass="2789">SITEIAYDLSNNSLLTKLNATEHLK</sequence>
<proteinExistence type="predicted"/>
<evidence type="ECO:0000313" key="1">
    <source>
        <dbReference type="EMBL" id="SVD50155.1"/>
    </source>
</evidence>